<organism evidence="2 3">
    <name type="scientific">Marilutibacter alkalisoli</name>
    <dbReference type="NCBI Taxonomy" id="2591633"/>
    <lineage>
        <taxon>Bacteria</taxon>
        <taxon>Pseudomonadati</taxon>
        <taxon>Pseudomonadota</taxon>
        <taxon>Gammaproteobacteria</taxon>
        <taxon>Lysobacterales</taxon>
        <taxon>Lysobacteraceae</taxon>
        <taxon>Marilutibacter</taxon>
    </lineage>
</organism>
<dbReference type="RefSeq" id="WP_141622066.1">
    <property type="nucleotide sequence ID" value="NZ_CP041242.1"/>
</dbReference>
<evidence type="ECO:0000256" key="1">
    <source>
        <dbReference type="SAM" id="Phobius"/>
    </source>
</evidence>
<keyword evidence="1" id="KW-1133">Transmembrane helix</keyword>
<gene>
    <name evidence="2" type="ORF">FKV23_00275</name>
</gene>
<dbReference type="AlphaFoldDB" id="A0A514BMV8"/>
<evidence type="ECO:0000313" key="2">
    <source>
        <dbReference type="EMBL" id="QDH68723.1"/>
    </source>
</evidence>
<reference evidence="2 3" key="1">
    <citation type="submission" date="2019-06" db="EMBL/GenBank/DDBJ databases">
        <title>Lysobacter alkalisoli sp. nov. isolated from saline-alkali soil.</title>
        <authorList>
            <person name="Sun J.-Q."/>
            <person name="Xu L."/>
        </authorList>
    </citation>
    <scope>NUCLEOTIDE SEQUENCE [LARGE SCALE GENOMIC DNA]</scope>
    <source>
        <strain evidence="2 3">SJ-36</strain>
    </source>
</reference>
<feature type="transmembrane region" description="Helical" evidence="1">
    <location>
        <begin position="106"/>
        <end position="126"/>
    </location>
</feature>
<evidence type="ECO:0000313" key="3">
    <source>
        <dbReference type="Proteomes" id="UP000317199"/>
    </source>
</evidence>
<keyword evidence="3" id="KW-1185">Reference proteome</keyword>
<dbReference type="Proteomes" id="UP000317199">
    <property type="component" value="Chromosome"/>
</dbReference>
<keyword evidence="1" id="KW-0812">Transmembrane</keyword>
<sequence length="204" mass="23037">MNQQSNDAALSDANVYAPPVADVADPVSDVRSDEFYVVGRTKFFLLYFLTLGLYQLYWFYSHWASFRRSRGISLWPVPRAIFAIFFTHSLTEKIDDRLKKAGSRLAWSRGVLATLLVVLMIASNILDRLSWKEIGSPATDYLSLLVMIPISLVMWRIQEAANHACSDPTGASNQRITWANIVWLVLGGLFWLLVIAGLLLPEEI</sequence>
<evidence type="ECO:0008006" key="4">
    <source>
        <dbReference type="Google" id="ProtNLM"/>
    </source>
</evidence>
<protein>
    <recommendedName>
        <fullName evidence="4">DUF4234 domain-containing protein</fullName>
    </recommendedName>
</protein>
<feature type="transmembrane region" description="Helical" evidence="1">
    <location>
        <begin position="43"/>
        <end position="60"/>
    </location>
</feature>
<feature type="transmembrane region" description="Helical" evidence="1">
    <location>
        <begin position="138"/>
        <end position="157"/>
    </location>
</feature>
<accession>A0A514BMV8</accession>
<feature type="transmembrane region" description="Helical" evidence="1">
    <location>
        <begin position="177"/>
        <end position="200"/>
    </location>
</feature>
<name>A0A514BMV8_9GAMM</name>
<proteinExistence type="predicted"/>
<dbReference type="KEGG" id="lyj:FKV23_00275"/>
<dbReference type="EMBL" id="CP041242">
    <property type="protein sequence ID" value="QDH68723.1"/>
    <property type="molecule type" value="Genomic_DNA"/>
</dbReference>
<keyword evidence="1" id="KW-0472">Membrane</keyword>
<dbReference type="OrthoDB" id="8750132at2"/>